<evidence type="ECO:0000313" key="5">
    <source>
        <dbReference type="EMBL" id="KIC96412.1"/>
    </source>
</evidence>
<keyword evidence="2" id="KW-0378">Hydrolase</keyword>
<dbReference type="Gene3D" id="3.30.1360.40">
    <property type="match status" value="1"/>
</dbReference>
<dbReference type="NCBIfam" id="TIGR00370">
    <property type="entry name" value="5-oxoprolinase subunit PxpB"/>
    <property type="match status" value="1"/>
</dbReference>
<dbReference type="GO" id="GO:0005524">
    <property type="term" value="F:ATP binding"/>
    <property type="evidence" value="ECO:0007669"/>
    <property type="project" value="UniProtKB-KW"/>
</dbReference>
<dbReference type="SUPFAM" id="SSF160467">
    <property type="entry name" value="PH0987 N-terminal domain-like"/>
    <property type="match status" value="1"/>
</dbReference>
<evidence type="ECO:0000313" key="6">
    <source>
        <dbReference type="Proteomes" id="UP000031408"/>
    </source>
</evidence>
<proteinExistence type="predicted"/>
<dbReference type="SMART" id="SM00796">
    <property type="entry name" value="AHS1"/>
    <property type="match status" value="1"/>
</dbReference>
<gene>
    <name evidence="5" type="ORF">OI18_01345</name>
</gene>
<dbReference type="SUPFAM" id="SSF50891">
    <property type="entry name" value="Cyclophilin-like"/>
    <property type="match status" value="1"/>
</dbReference>
<sequence>MTIRLLAIRYDYSIYTISESAVTLQYGSDISIDRHRELTALKERILSHPPAGFRDVSVAYNSLSLFIEPFDTWREIKISPLAYLKNWLREKAACMDGFTSQPADSKEVLLPVCYDEALAPDLAAVVAEKGISVEELISLHTQQPYYVFMLGFSPGFPYLGILPDKLHIPRKSRPALVVTAGSVGIAGKQTGIYPFDTPAGWYVIGRTPVKLFNFNDSQRCLLNAGDTVRFSSIDLETFKYLNQYEDK</sequence>
<keyword evidence="3" id="KW-0067">ATP-binding</keyword>
<dbReference type="PANTHER" id="PTHR34698:SF2">
    <property type="entry name" value="5-OXOPROLINASE SUBUNIT B"/>
    <property type="match status" value="1"/>
</dbReference>
<evidence type="ECO:0000259" key="4">
    <source>
        <dbReference type="SMART" id="SM00796"/>
    </source>
</evidence>
<reference evidence="5 6" key="1">
    <citation type="submission" date="2014-11" db="EMBL/GenBank/DDBJ databases">
        <title>Genome sequence of Flavihumibacter solisilvae 3-3.</title>
        <authorList>
            <person name="Zhou G."/>
            <person name="Li M."/>
            <person name="Wang G."/>
        </authorList>
    </citation>
    <scope>NUCLEOTIDE SEQUENCE [LARGE SCALE GENOMIC DNA]</scope>
    <source>
        <strain evidence="5 6">3-3</strain>
    </source>
</reference>
<keyword evidence="1" id="KW-0547">Nucleotide-binding</keyword>
<name>A0A0C1L8D9_9BACT</name>
<feature type="domain" description="Carboxyltransferase" evidence="4">
    <location>
        <begin position="12"/>
        <end position="222"/>
    </location>
</feature>
<dbReference type="InterPro" id="IPR010016">
    <property type="entry name" value="PxpB"/>
</dbReference>
<dbReference type="STRING" id="1349421.OI18_01345"/>
<accession>A0A0C1L8D9</accession>
<dbReference type="AlphaFoldDB" id="A0A0C1L8D9"/>
<comment type="caution">
    <text evidence="5">The sequence shown here is derived from an EMBL/GenBank/DDBJ whole genome shotgun (WGS) entry which is preliminary data.</text>
</comment>
<dbReference type="Proteomes" id="UP000031408">
    <property type="component" value="Unassembled WGS sequence"/>
</dbReference>
<keyword evidence="6" id="KW-1185">Reference proteome</keyword>
<dbReference type="InterPro" id="IPR029000">
    <property type="entry name" value="Cyclophilin-like_dom_sf"/>
</dbReference>
<dbReference type="GO" id="GO:0016787">
    <property type="term" value="F:hydrolase activity"/>
    <property type="evidence" value="ECO:0007669"/>
    <property type="project" value="UniProtKB-KW"/>
</dbReference>
<evidence type="ECO:0000256" key="3">
    <source>
        <dbReference type="ARBA" id="ARBA00022840"/>
    </source>
</evidence>
<evidence type="ECO:0000256" key="1">
    <source>
        <dbReference type="ARBA" id="ARBA00022741"/>
    </source>
</evidence>
<dbReference type="PANTHER" id="PTHR34698">
    <property type="entry name" value="5-OXOPROLINASE SUBUNIT B"/>
    <property type="match status" value="1"/>
</dbReference>
<organism evidence="5 6">
    <name type="scientific">Flavihumibacter solisilvae</name>
    <dbReference type="NCBI Taxonomy" id="1349421"/>
    <lineage>
        <taxon>Bacteria</taxon>
        <taxon>Pseudomonadati</taxon>
        <taxon>Bacteroidota</taxon>
        <taxon>Chitinophagia</taxon>
        <taxon>Chitinophagales</taxon>
        <taxon>Chitinophagaceae</taxon>
        <taxon>Flavihumibacter</taxon>
    </lineage>
</organism>
<dbReference type="EMBL" id="JSVC01000001">
    <property type="protein sequence ID" value="KIC96412.1"/>
    <property type="molecule type" value="Genomic_DNA"/>
</dbReference>
<dbReference type="Pfam" id="PF02682">
    <property type="entry name" value="CT_C_D"/>
    <property type="match status" value="1"/>
</dbReference>
<evidence type="ECO:0000256" key="2">
    <source>
        <dbReference type="ARBA" id="ARBA00022801"/>
    </source>
</evidence>
<dbReference type="Gene3D" id="2.40.100.10">
    <property type="entry name" value="Cyclophilin-like"/>
    <property type="match status" value="1"/>
</dbReference>
<dbReference type="InterPro" id="IPR003833">
    <property type="entry name" value="CT_C_D"/>
</dbReference>
<protein>
    <recommendedName>
        <fullName evidence="4">Carboxyltransferase domain-containing protein</fullName>
    </recommendedName>
</protein>